<name>A0A1A0CF33_ACEPA</name>
<dbReference type="RefSeq" id="WP_155738552.1">
    <property type="nucleotide sequence ID" value="NZ_LYUD01000156.1"/>
</dbReference>
<evidence type="ECO:0000313" key="1">
    <source>
        <dbReference type="EMBL" id="OAZ61285.1"/>
    </source>
</evidence>
<dbReference type="PATRIC" id="fig|438.15.peg.3083"/>
<comment type="caution">
    <text evidence="1">The sequence shown here is derived from an EMBL/GenBank/DDBJ whole genome shotgun (WGS) entry which is preliminary data.</text>
</comment>
<reference evidence="1 2" key="1">
    <citation type="submission" date="2016-05" db="EMBL/GenBank/DDBJ databases">
        <title>Genome sequencing of Acetobacter pasteurianus strain SRCM100623.</title>
        <authorList>
            <person name="Song Y.R."/>
        </authorList>
    </citation>
    <scope>NUCLEOTIDE SEQUENCE [LARGE SCALE GENOMIC DNA]</scope>
    <source>
        <strain evidence="1 2">SRCM100623</strain>
    </source>
</reference>
<dbReference type="AlphaFoldDB" id="A0A1A0CF33"/>
<dbReference type="PROSITE" id="PS51257">
    <property type="entry name" value="PROKAR_LIPOPROTEIN"/>
    <property type="match status" value="1"/>
</dbReference>
<accession>A0A1A0CF33</accession>
<evidence type="ECO:0000313" key="2">
    <source>
        <dbReference type="Proteomes" id="UP000093796"/>
    </source>
</evidence>
<evidence type="ECO:0008006" key="3">
    <source>
        <dbReference type="Google" id="ProtNLM"/>
    </source>
</evidence>
<proteinExistence type="predicted"/>
<organism evidence="1 2">
    <name type="scientific">Acetobacter pasteurianus</name>
    <name type="common">Acetobacter turbidans</name>
    <dbReference type="NCBI Taxonomy" id="438"/>
    <lineage>
        <taxon>Bacteria</taxon>
        <taxon>Pseudomonadati</taxon>
        <taxon>Pseudomonadota</taxon>
        <taxon>Alphaproteobacteria</taxon>
        <taxon>Acetobacterales</taxon>
        <taxon>Acetobacteraceae</taxon>
        <taxon>Acetobacter</taxon>
    </lineage>
</organism>
<gene>
    <name evidence="1" type="ORF">SRCM100623_02788</name>
</gene>
<sequence>MNGKFLYAAGLLLLLSGCSRNKSNSYDNVYYPDVIPQDEAACELQVAQILGPPRETLTGTLDQIGPRKALMQKCYFSKGYKPWMKN</sequence>
<dbReference type="Proteomes" id="UP000093796">
    <property type="component" value="Unassembled WGS sequence"/>
</dbReference>
<dbReference type="EMBL" id="LYUD01000156">
    <property type="protein sequence ID" value="OAZ61285.1"/>
    <property type="molecule type" value="Genomic_DNA"/>
</dbReference>
<protein>
    <recommendedName>
        <fullName evidence="3">Lipoprotein</fullName>
    </recommendedName>
</protein>